<dbReference type="GO" id="GO:0042500">
    <property type="term" value="F:aspartic endopeptidase activity, intramembrane cleaving"/>
    <property type="evidence" value="ECO:0007669"/>
    <property type="project" value="InterPro"/>
</dbReference>
<feature type="transmembrane region" description="Helical" evidence="2">
    <location>
        <begin position="20"/>
        <end position="38"/>
    </location>
</feature>
<comment type="caution">
    <text evidence="3">The sequence shown here is derived from an EMBL/GenBank/DDBJ whole genome shotgun (WGS) entry which is preliminary data.</text>
</comment>
<dbReference type="PANTHER" id="PTHR12174">
    <property type="entry name" value="SIGNAL PEPTIDE PEPTIDASE"/>
    <property type="match status" value="1"/>
</dbReference>
<feature type="transmembrane region" description="Helical" evidence="2">
    <location>
        <begin position="606"/>
        <end position="626"/>
    </location>
</feature>
<feature type="transmembrane region" description="Helical" evidence="2">
    <location>
        <begin position="136"/>
        <end position="157"/>
    </location>
</feature>
<keyword evidence="2" id="KW-1133">Transmembrane helix</keyword>
<name>A0AAD2CU07_9STRA</name>
<dbReference type="Pfam" id="PF04258">
    <property type="entry name" value="Peptidase_A22B"/>
    <property type="match status" value="1"/>
</dbReference>
<feature type="transmembrane region" description="Helical" evidence="2">
    <location>
        <begin position="281"/>
        <end position="302"/>
    </location>
</feature>
<dbReference type="PANTHER" id="PTHR12174:SF22">
    <property type="entry name" value="SIGNAL PEPTIDE PEPTIDASE-LIKE 3"/>
    <property type="match status" value="1"/>
</dbReference>
<accession>A0AAD2CU07</accession>
<feature type="transmembrane region" description="Helical" evidence="2">
    <location>
        <begin position="577"/>
        <end position="600"/>
    </location>
</feature>
<evidence type="ECO:0000256" key="2">
    <source>
        <dbReference type="SAM" id="Phobius"/>
    </source>
</evidence>
<protein>
    <submittedName>
        <fullName evidence="3">Uncharacterized protein</fullName>
    </submittedName>
</protein>
<evidence type="ECO:0000313" key="4">
    <source>
        <dbReference type="Proteomes" id="UP001295423"/>
    </source>
</evidence>
<dbReference type="GO" id="GO:0033619">
    <property type="term" value="P:membrane protein proteolysis"/>
    <property type="evidence" value="ECO:0007669"/>
    <property type="project" value="TreeGrafter"/>
</dbReference>
<dbReference type="InterPro" id="IPR007369">
    <property type="entry name" value="Peptidase_A22B_SPP"/>
</dbReference>
<proteinExistence type="predicted"/>
<feature type="compositionally biased region" description="Polar residues" evidence="1">
    <location>
        <begin position="96"/>
        <end position="107"/>
    </location>
</feature>
<dbReference type="GO" id="GO:0098553">
    <property type="term" value="C:lumenal side of endoplasmic reticulum membrane"/>
    <property type="evidence" value="ECO:0007669"/>
    <property type="project" value="TreeGrafter"/>
</dbReference>
<gene>
    <name evidence="3" type="ORF">CYCCA115_LOCUS10047</name>
</gene>
<dbReference type="EMBL" id="CAKOGP040001557">
    <property type="protein sequence ID" value="CAJ1945905.1"/>
    <property type="molecule type" value="Genomic_DNA"/>
</dbReference>
<organism evidence="3 4">
    <name type="scientific">Cylindrotheca closterium</name>
    <dbReference type="NCBI Taxonomy" id="2856"/>
    <lineage>
        <taxon>Eukaryota</taxon>
        <taxon>Sar</taxon>
        <taxon>Stramenopiles</taxon>
        <taxon>Ochrophyta</taxon>
        <taxon>Bacillariophyta</taxon>
        <taxon>Bacillariophyceae</taxon>
        <taxon>Bacillariophycidae</taxon>
        <taxon>Bacillariales</taxon>
        <taxon>Bacillariaceae</taxon>
        <taxon>Cylindrotheca</taxon>
    </lineage>
</organism>
<evidence type="ECO:0000313" key="3">
    <source>
        <dbReference type="EMBL" id="CAJ1945905.1"/>
    </source>
</evidence>
<dbReference type="GO" id="GO:0030660">
    <property type="term" value="C:Golgi-associated vesicle membrane"/>
    <property type="evidence" value="ECO:0007669"/>
    <property type="project" value="TreeGrafter"/>
</dbReference>
<keyword evidence="4" id="KW-1185">Reference proteome</keyword>
<dbReference type="Proteomes" id="UP001295423">
    <property type="component" value="Unassembled WGS sequence"/>
</dbReference>
<sequence length="646" mass="69583">MARLNKNRKRSRKGHHEPRLFATFAVVITGFLFASFGGDCSCNTVVSAFQPTLLARRRNLSFSSDVTRLSSPTRRPLKKITSPDLSHTSSRKNDVRSATLNANSQPESDTEDDEAVKESTPMLLSKDDDNGLDDNWNIPSLAMLTLPILSGIFPFLLQTAKSLPPNSTEQWAVIGSLFVGNRVYLYALSGTIVALAGLRGATDSSFLGQRIVDLTEELLYRPSLESKTANLETVDAQSLEPNRMEDVVADKTAEEKPAMIEALRQSGVDTSLDQLTGETQALLLPVLITLSLATSVILLPLWTGGDGDLSDENSLDLFSGFLKEQEELLSKIIPKLSELWNFGLLTLFTRSEVRRLIYEILSNGTLSEKYSNEMTVADVNGKGEDDAGLEPLVIIEWASAISIALAAFLWKAWPAQNFVNMALAILVARAIQLDRLTVVLGALSLLTIYDATSVFLVPAATATDLVTSIDLSNTMDATSSLVASTVATSLATDSSNLLVSSPNAAGSAMGSVAVQKLTSTSFQPGLLTIRIGNDNRLGGSLGLGDAVFPSLLAMLTRRFDLEQVKQDILKDEEKVKGASLFAASLGGYFLGCFACEFAPMISTSGIPALVFIVPSMIVSVFLVATLSGQLEGFLEFAPNMDIQSEE</sequence>
<keyword evidence="2" id="KW-0812">Transmembrane</keyword>
<feature type="region of interest" description="Disordered" evidence="1">
    <location>
        <begin position="66"/>
        <end position="128"/>
    </location>
</feature>
<feature type="transmembrane region" description="Helical" evidence="2">
    <location>
        <begin position="392"/>
        <end position="410"/>
    </location>
</feature>
<reference evidence="3" key="1">
    <citation type="submission" date="2023-08" db="EMBL/GenBank/DDBJ databases">
        <authorList>
            <person name="Audoor S."/>
            <person name="Bilcke G."/>
        </authorList>
    </citation>
    <scope>NUCLEOTIDE SEQUENCE</scope>
</reference>
<evidence type="ECO:0000256" key="1">
    <source>
        <dbReference type="SAM" id="MobiDB-lite"/>
    </source>
</evidence>
<keyword evidence="2" id="KW-0472">Membrane</keyword>
<feature type="transmembrane region" description="Helical" evidence="2">
    <location>
        <begin position="422"/>
        <end position="449"/>
    </location>
</feature>
<dbReference type="AlphaFoldDB" id="A0AAD2CU07"/>
<dbReference type="GO" id="GO:0098554">
    <property type="term" value="C:cytoplasmic side of endoplasmic reticulum membrane"/>
    <property type="evidence" value="ECO:0007669"/>
    <property type="project" value="TreeGrafter"/>
</dbReference>
<dbReference type="GO" id="GO:0006465">
    <property type="term" value="P:signal peptide processing"/>
    <property type="evidence" value="ECO:0007669"/>
    <property type="project" value="TreeGrafter"/>
</dbReference>